<name>A0A0C1QV50_9GAMM</name>
<gene>
    <name evidence="1" type="ORF">JF50_03065</name>
</gene>
<dbReference type="Gene3D" id="2.160.20.10">
    <property type="entry name" value="Single-stranded right-handed beta-helix, Pectin lyase-like"/>
    <property type="match status" value="1"/>
</dbReference>
<dbReference type="EMBL" id="JWIC01000003">
    <property type="protein sequence ID" value="KID58847.1"/>
    <property type="molecule type" value="Genomic_DNA"/>
</dbReference>
<dbReference type="InterPro" id="IPR012334">
    <property type="entry name" value="Pectin_lyas_fold"/>
</dbReference>
<dbReference type="RefSeq" id="WP_039608016.1">
    <property type="nucleotide sequence ID" value="NZ_JWIC01000003.1"/>
</dbReference>
<organism evidence="1 2">
    <name type="scientific">Pseudoalteromonas luteoviolacea</name>
    <dbReference type="NCBI Taxonomy" id="43657"/>
    <lineage>
        <taxon>Bacteria</taxon>
        <taxon>Pseudomonadati</taxon>
        <taxon>Pseudomonadota</taxon>
        <taxon>Gammaproteobacteria</taxon>
        <taxon>Alteromonadales</taxon>
        <taxon>Pseudoalteromonadaceae</taxon>
        <taxon>Pseudoalteromonas</taxon>
    </lineage>
</organism>
<evidence type="ECO:0000313" key="1">
    <source>
        <dbReference type="EMBL" id="KID58847.1"/>
    </source>
</evidence>
<sequence length="738" mass="79811">MVTVENIIVQPVRQYKTLSEAIASLKEESSTTLSTMCNDSSLIQVVWNNEESRCGRAVYSLKKIKANDSDVIDGQFIAGRYIGANFEINEALSICLVLRPNKDTNACVFGAIGDGIVDDTLALNKYWAYTLKHQLTFDLSAKRAYKLTAASATTGQSVYFSTDGHNDVNIKMGGAELRVDPPVLDSVPRQGPAILFDCKGTNGFYFDQIKGYANVEKAQTGDRLTLLNICHKESGSQNIRGGNVIGKNVTGVTITTDLLDYQMNGKKSKYRSKDIRLNNIHLDNNEMTFDPSVEYLGYGLVCQCSGDNLLVNNLSVANIHRGFFVYGVADVTVKSGTINESNAATVNLGGYGSCENIEANFTLIQNYDLPTELSRILVYEQGTSGGGSLDLAGGRSHICSNIKLNLVASGTAKESQTGFSINKSTVVGENGAIEFRDIDISLQHDMPGASRALSIFNKISSQQTSNMRVKGIRLNNCTTAYVNSDICIPPGTESDIVVNNLSTEGSVYCSYGDQVTTSLPDKQIVFNNSVINGTISTGGSYDCPVTFVNSQVAKHLSSSHIVPAQNKTFINSKVGNTLVNKTPWSIYTGILSSTALYDPDFPLNNLVMGGSVMSTENKQPQVLHLTAPKDLKNEQVANFFVEQFEGAFVYSSTKTYQVSITAIKKGSSSFGLIKGYLTVMGVPDPAKGNVLLDITSVNNIGEQTFSASDFSLSIVDSHNLKLECASLCSDLFLTVQQV</sequence>
<protein>
    <submittedName>
        <fullName evidence="1">Uncharacterized protein</fullName>
    </submittedName>
</protein>
<dbReference type="Proteomes" id="UP000031327">
    <property type="component" value="Unassembled WGS sequence"/>
</dbReference>
<proteinExistence type="predicted"/>
<accession>A0A0C1QV50</accession>
<reference evidence="1 2" key="1">
    <citation type="submission" date="2014-12" db="EMBL/GenBank/DDBJ databases">
        <title>Draft Genome Sequence of Pseudoalteromonas luteoviolacea HI1.</title>
        <authorList>
            <person name="Asahina A.Y."/>
            <person name="Hadfield M.G."/>
        </authorList>
    </citation>
    <scope>NUCLEOTIDE SEQUENCE [LARGE SCALE GENOMIC DNA]</scope>
    <source>
        <strain evidence="1 2">HI1</strain>
    </source>
</reference>
<comment type="caution">
    <text evidence="1">The sequence shown here is derived from an EMBL/GenBank/DDBJ whole genome shotgun (WGS) entry which is preliminary data.</text>
</comment>
<dbReference type="AlphaFoldDB" id="A0A0C1QV50"/>
<evidence type="ECO:0000313" key="2">
    <source>
        <dbReference type="Proteomes" id="UP000031327"/>
    </source>
</evidence>
<dbReference type="OrthoDB" id="9895132at2"/>